<sequence length="130" mass="15222">MRTLSLRQEEEQLRAQIAQLSREQKQYYYALEVAQVKDPDTYAALNWVFIAGLHHFYLGKWQRGLANLIMMIIGGFLYFSHLLPIVGITLVILIFIIELPQLFTSEKIIHQYNNALMKRLLKQTLKQVSN</sequence>
<comment type="caution">
    <text evidence="2">The sequence shown here is derived from an EMBL/GenBank/DDBJ whole genome shotgun (WGS) entry which is preliminary data.</text>
</comment>
<dbReference type="AlphaFoldDB" id="A0A8H2JPZ4"/>
<name>A0A8H2JPZ4_9GAMM</name>
<evidence type="ECO:0000313" key="3">
    <source>
        <dbReference type="Proteomes" id="UP000307702"/>
    </source>
</evidence>
<dbReference type="OrthoDB" id="5768428at2"/>
<keyword evidence="1" id="KW-1133">Transmembrane helix</keyword>
<evidence type="ECO:0000256" key="1">
    <source>
        <dbReference type="SAM" id="Phobius"/>
    </source>
</evidence>
<dbReference type="EMBL" id="SZVP01000001">
    <property type="protein sequence ID" value="TMM47959.1"/>
    <property type="molecule type" value="Genomic_DNA"/>
</dbReference>
<proteinExistence type="predicted"/>
<keyword evidence="3" id="KW-1185">Reference proteome</keyword>
<keyword evidence="1" id="KW-0812">Transmembrane</keyword>
<dbReference type="Proteomes" id="UP000307702">
    <property type="component" value="Unassembled WGS sequence"/>
</dbReference>
<protein>
    <submittedName>
        <fullName evidence="2">TM2 domain-containing protein</fullName>
    </submittedName>
</protein>
<reference evidence="2 3" key="1">
    <citation type="submission" date="2019-05" db="EMBL/GenBank/DDBJ databases">
        <title>Colwellia ponticola sp. nov., isolated from seawater.</title>
        <authorList>
            <person name="Yoon J.-H."/>
        </authorList>
    </citation>
    <scope>NUCLEOTIDE SEQUENCE [LARGE SCALE GENOMIC DNA]</scope>
    <source>
        <strain evidence="2 3">OISW-25</strain>
    </source>
</reference>
<accession>A0A8H2JPZ4</accession>
<keyword evidence="1" id="KW-0472">Membrane</keyword>
<organism evidence="2 3">
    <name type="scientific">Colwellia ponticola</name>
    <dbReference type="NCBI Taxonomy" id="2304625"/>
    <lineage>
        <taxon>Bacteria</taxon>
        <taxon>Pseudomonadati</taxon>
        <taxon>Pseudomonadota</taxon>
        <taxon>Gammaproteobacteria</taxon>
        <taxon>Alteromonadales</taxon>
        <taxon>Colwelliaceae</taxon>
        <taxon>Colwellia</taxon>
    </lineage>
</organism>
<evidence type="ECO:0000313" key="2">
    <source>
        <dbReference type="EMBL" id="TMM47959.1"/>
    </source>
</evidence>
<feature type="transmembrane region" description="Helical" evidence="1">
    <location>
        <begin position="65"/>
        <end position="97"/>
    </location>
</feature>
<gene>
    <name evidence="2" type="ORF">FCS21_00475</name>
</gene>